<evidence type="ECO:0000256" key="1">
    <source>
        <dbReference type="ARBA" id="ARBA00004651"/>
    </source>
</evidence>
<evidence type="ECO:0000313" key="7">
    <source>
        <dbReference type="EMBL" id="MBB5227129.1"/>
    </source>
</evidence>
<dbReference type="PANTHER" id="PTHR47089">
    <property type="entry name" value="ABC TRANSPORTER, PERMEASE PROTEIN"/>
    <property type="match status" value="1"/>
</dbReference>
<dbReference type="EMBL" id="JACHFQ010000008">
    <property type="protein sequence ID" value="MBB5227129.1"/>
    <property type="molecule type" value="Genomic_DNA"/>
</dbReference>
<keyword evidence="7" id="KW-0813">Transport</keyword>
<keyword evidence="4 6" id="KW-1133">Transmembrane helix</keyword>
<feature type="transmembrane region" description="Helical" evidence="6">
    <location>
        <begin position="90"/>
        <end position="109"/>
    </location>
</feature>
<name>A0A7W8GBA5_9SPIR</name>
<keyword evidence="7" id="KW-0762">Sugar transport</keyword>
<evidence type="ECO:0000256" key="6">
    <source>
        <dbReference type="SAM" id="Phobius"/>
    </source>
</evidence>
<evidence type="ECO:0000256" key="4">
    <source>
        <dbReference type="ARBA" id="ARBA00022989"/>
    </source>
</evidence>
<reference evidence="7 8" key="1">
    <citation type="submission" date="2020-08" db="EMBL/GenBank/DDBJ databases">
        <title>Genomic Encyclopedia of Type Strains, Phase IV (KMG-IV): sequencing the most valuable type-strain genomes for metagenomic binning, comparative biology and taxonomic classification.</title>
        <authorList>
            <person name="Goeker M."/>
        </authorList>
    </citation>
    <scope>NUCLEOTIDE SEQUENCE [LARGE SCALE GENOMIC DNA]</scope>
    <source>
        <strain evidence="7 8">DSM 103462</strain>
    </source>
</reference>
<proteinExistence type="predicted"/>
<protein>
    <submittedName>
        <fullName evidence="7">Simple sugar transport system permease protein</fullName>
    </submittedName>
</protein>
<dbReference type="GO" id="GO:0022857">
    <property type="term" value="F:transmembrane transporter activity"/>
    <property type="evidence" value="ECO:0007669"/>
    <property type="project" value="InterPro"/>
</dbReference>
<dbReference type="InterPro" id="IPR001851">
    <property type="entry name" value="ABC_transp_permease"/>
</dbReference>
<gene>
    <name evidence="7" type="ORF">HNP76_002525</name>
</gene>
<dbReference type="PANTHER" id="PTHR47089:SF1">
    <property type="entry name" value="GUANOSINE ABC TRANSPORTER PERMEASE PROTEIN NUPP"/>
    <property type="match status" value="1"/>
</dbReference>
<organism evidence="7 8">
    <name type="scientific">Treponema ruminis</name>
    <dbReference type="NCBI Taxonomy" id="744515"/>
    <lineage>
        <taxon>Bacteria</taxon>
        <taxon>Pseudomonadati</taxon>
        <taxon>Spirochaetota</taxon>
        <taxon>Spirochaetia</taxon>
        <taxon>Spirochaetales</taxon>
        <taxon>Treponemataceae</taxon>
        <taxon>Treponema</taxon>
    </lineage>
</organism>
<keyword evidence="3 6" id="KW-0812">Transmembrane</keyword>
<evidence type="ECO:0000256" key="2">
    <source>
        <dbReference type="ARBA" id="ARBA00022475"/>
    </source>
</evidence>
<evidence type="ECO:0000256" key="5">
    <source>
        <dbReference type="ARBA" id="ARBA00023136"/>
    </source>
</evidence>
<evidence type="ECO:0000313" key="8">
    <source>
        <dbReference type="Proteomes" id="UP000518887"/>
    </source>
</evidence>
<dbReference type="RefSeq" id="WP_184661058.1">
    <property type="nucleotide sequence ID" value="NZ_JACHFQ010000008.1"/>
</dbReference>
<dbReference type="Pfam" id="PF02653">
    <property type="entry name" value="BPD_transp_2"/>
    <property type="match status" value="1"/>
</dbReference>
<keyword evidence="2" id="KW-1003">Cell membrane</keyword>
<feature type="transmembrane region" description="Helical" evidence="6">
    <location>
        <begin position="253"/>
        <end position="273"/>
    </location>
</feature>
<keyword evidence="5 6" id="KW-0472">Membrane</keyword>
<keyword evidence="8" id="KW-1185">Reference proteome</keyword>
<comment type="subcellular location">
    <subcellularLocation>
        <location evidence="1">Cell membrane</location>
        <topology evidence="1">Multi-pass membrane protein</topology>
    </subcellularLocation>
</comment>
<feature type="transmembrane region" description="Helical" evidence="6">
    <location>
        <begin position="204"/>
        <end position="223"/>
    </location>
</feature>
<feature type="transmembrane region" description="Helical" evidence="6">
    <location>
        <begin position="62"/>
        <end position="83"/>
    </location>
</feature>
<feature type="transmembrane region" description="Helical" evidence="6">
    <location>
        <begin position="293"/>
        <end position="312"/>
    </location>
</feature>
<feature type="transmembrane region" description="Helical" evidence="6">
    <location>
        <begin position="147"/>
        <end position="165"/>
    </location>
</feature>
<dbReference type="Proteomes" id="UP000518887">
    <property type="component" value="Unassembled WGS sequence"/>
</dbReference>
<feature type="transmembrane region" description="Helical" evidence="6">
    <location>
        <begin position="115"/>
        <end position="138"/>
    </location>
</feature>
<feature type="transmembrane region" description="Helical" evidence="6">
    <location>
        <begin position="332"/>
        <end position="350"/>
    </location>
</feature>
<dbReference type="CDD" id="cd06580">
    <property type="entry name" value="TM_PBP1_transp_TpRbsC_like"/>
    <property type="match status" value="1"/>
</dbReference>
<sequence>MRLRKILESEAFRSIMAAVLCSIIGIIVGFLILLIINAEHAPKAISVILKNFLYYRNGGKQLYYLGQTLVKSVPLILCGIGVLFAYKSGLFNIGIAGQYCIGIGISLWGALAFQLPWFVCILLAMLCAALWACIAGLLKAFCNVNEVIAGIMLNWISLYLVNVLLQNEITMNISRSETYSIAERSASSIIPTLGLGSLFHDNQYVSIAIPITIIVAVIIHIVLSKTTIGYELRATGLNKHAAKYAGMKDKKNIVLTMAVSGAIAGLAAALYYLTDIQPWKTASVVPGMGFNGIAVAFLGGLNPIGVIFAGFFIQHITQGGSFIDTKYFNPQIADLISSIIIYSCAFMFLLKTLISKLIGEKEKCC</sequence>
<evidence type="ECO:0000256" key="3">
    <source>
        <dbReference type="ARBA" id="ARBA00022692"/>
    </source>
</evidence>
<comment type="caution">
    <text evidence="7">The sequence shown here is derived from an EMBL/GenBank/DDBJ whole genome shotgun (WGS) entry which is preliminary data.</text>
</comment>
<accession>A0A7W8GBA5</accession>
<dbReference type="GO" id="GO:0005886">
    <property type="term" value="C:plasma membrane"/>
    <property type="evidence" value="ECO:0007669"/>
    <property type="project" value="UniProtKB-SubCell"/>
</dbReference>
<dbReference type="AlphaFoldDB" id="A0A7W8GBA5"/>
<feature type="transmembrane region" description="Helical" evidence="6">
    <location>
        <begin position="12"/>
        <end position="36"/>
    </location>
</feature>